<dbReference type="WBParaSite" id="Hba_14354">
    <property type="protein sequence ID" value="Hba_14354"/>
    <property type="gene ID" value="Hba_14354"/>
</dbReference>
<organism evidence="1 2">
    <name type="scientific">Heterorhabditis bacteriophora</name>
    <name type="common">Entomopathogenic nematode worm</name>
    <dbReference type="NCBI Taxonomy" id="37862"/>
    <lineage>
        <taxon>Eukaryota</taxon>
        <taxon>Metazoa</taxon>
        <taxon>Ecdysozoa</taxon>
        <taxon>Nematoda</taxon>
        <taxon>Chromadorea</taxon>
        <taxon>Rhabditida</taxon>
        <taxon>Rhabditina</taxon>
        <taxon>Rhabditomorpha</taxon>
        <taxon>Strongyloidea</taxon>
        <taxon>Heterorhabditidae</taxon>
        <taxon>Heterorhabditis</taxon>
    </lineage>
</organism>
<proteinExistence type="predicted"/>
<evidence type="ECO:0000313" key="2">
    <source>
        <dbReference type="WBParaSite" id="Hba_14354"/>
    </source>
</evidence>
<accession>A0A1I7XA11</accession>
<keyword evidence="1" id="KW-1185">Reference proteome</keyword>
<reference evidence="2" key="1">
    <citation type="submission" date="2016-11" db="UniProtKB">
        <authorList>
            <consortium name="WormBaseParasite"/>
        </authorList>
    </citation>
    <scope>IDENTIFICATION</scope>
</reference>
<sequence>MIGQNYTHLLDIIGTYSKMHFSLFFQRFNEPPNTAYLTLFPAREEYCRSMQINMILGNNCLSFNDFFINIIFKHHAFYKELFC</sequence>
<name>A0A1I7XA11_HETBA</name>
<dbReference type="AlphaFoldDB" id="A0A1I7XA11"/>
<evidence type="ECO:0000313" key="1">
    <source>
        <dbReference type="Proteomes" id="UP000095283"/>
    </source>
</evidence>
<protein>
    <submittedName>
        <fullName evidence="2">Uncharacterized protein</fullName>
    </submittedName>
</protein>
<dbReference type="Proteomes" id="UP000095283">
    <property type="component" value="Unplaced"/>
</dbReference>